<dbReference type="InterPro" id="IPR005825">
    <property type="entry name" value="Ribosomal_uL24_CS"/>
</dbReference>
<feature type="region of interest" description="Disordered" evidence="1">
    <location>
        <begin position="517"/>
        <end position="550"/>
    </location>
</feature>
<keyword evidence="4" id="KW-1185">Reference proteome</keyword>
<dbReference type="GO" id="GO:0005840">
    <property type="term" value="C:ribosome"/>
    <property type="evidence" value="ECO:0007669"/>
    <property type="project" value="InterPro"/>
</dbReference>
<sequence>MSNGMLILGSVTYRLASSENTLWVATNDRFRLHCLTLASSEENEEEELIDVERINRSQYAASFPVVCDADSEGDDVRRLLNERKEDQRDSEVDCSVAVLNQRAVENWSSDLGGHELGVPTLAWVRVIRGKRAGSLSFRVDEHIVVHIDRAGHVIQLHENARCVDILSSAYSDQLVYDSLLSHCAFEDFLPYVRSSLPVLLTYASSGPAPRVDAGDRVVVVNGRYKGHSGYVVRCLDALVDGETVTLAKIIPSVDGLYNPDNDAPAIFSKLSNLRRHGLDFSYRLRVNNRVKYAGREWYIRGLNASQTTADLVGDQAIVEKVPIEEVARLWKQGDAVRVRWGPFASRIGFVTGVGCDGVLRLLDPHRYAPDSFPLWASNASFVVRASDVDADERDPVVGSGISAMDPYVLQRLHMRDRGTTYHGLLIQVVGPGVLKGFRGTIVGDHDGFLRAERLERAKALGEKAWNSCRLNHHGILLTVRKELTLELVQDIPIEDVIHDWSGIPLLEARFLPSEMLHGRAPPPTPSNFRGSFPVLPPRPRSATPPPPNADDDACGVCSGETDGSWLDSPSLVGKKLDVQIVGLTSHPKRLSAKSLKAEGSYGHVLLTASTPKDNIMVHGVGRTSTMHSIPKSCVRPRRVTDTGQYLTNAIGRVVILGPDVDGSTSKIGLYALTLGEGHNPSGSDIAAVRFEQNSEPSFFAVRYICMSRNVYIKTTEGDYDTTEFI</sequence>
<feature type="compositionally biased region" description="Pro residues" evidence="1">
    <location>
        <begin position="534"/>
        <end position="548"/>
    </location>
</feature>
<feature type="domain" description="KOW" evidence="2">
    <location>
        <begin position="210"/>
        <end position="237"/>
    </location>
</feature>
<dbReference type="InterPro" id="IPR005824">
    <property type="entry name" value="KOW"/>
</dbReference>
<protein>
    <recommendedName>
        <fullName evidence="2">KOW domain-containing protein</fullName>
    </recommendedName>
</protein>
<dbReference type="Proteomes" id="UP001362999">
    <property type="component" value="Unassembled WGS sequence"/>
</dbReference>
<evidence type="ECO:0000313" key="4">
    <source>
        <dbReference type="Proteomes" id="UP001362999"/>
    </source>
</evidence>
<dbReference type="AlphaFoldDB" id="A0AAV9Z7B7"/>
<name>A0AAV9Z7B7_9AGAR</name>
<dbReference type="PROSITE" id="PS01108">
    <property type="entry name" value="RIBOSOMAL_L24"/>
    <property type="match status" value="1"/>
</dbReference>
<dbReference type="GO" id="GO:0003735">
    <property type="term" value="F:structural constituent of ribosome"/>
    <property type="evidence" value="ECO:0007669"/>
    <property type="project" value="InterPro"/>
</dbReference>
<dbReference type="SMART" id="SM00739">
    <property type="entry name" value="KOW"/>
    <property type="match status" value="2"/>
</dbReference>
<proteinExistence type="predicted"/>
<comment type="caution">
    <text evidence="3">The sequence shown here is derived from an EMBL/GenBank/DDBJ whole genome shotgun (WGS) entry which is preliminary data.</text>
</comment>
<evidence type="ECO:0000256" key="1">
    <source>
        <dbReference type="SAM" id="MobiDB-lite"/>
    </source>
</evidence>
<evidence type="ECO:0000259" key="2">
    <source>
        <dbReference type="SMART" id="SM00739"/>
    </source>
</evidence>
<organism evidence="3 4">
    <name type="scientific">Favolaschia claudopus</name>
    <dbReference type="NCBI Taxonomy" id="2862362"/>
    <lineage>
        <taxon>Eukaryota</taxon>
        <taxon>Fungi</taxon>
        <taxon>Dikarya</taxon>
        <taxon>Basidiomycota</taxon>
        <taxon>Agaricomycotina</taxon>
        <taxon>Agaricomycetes</taxon>
        <taxon>Agaricomycetidae</taxon>
        <taxon>Agaricales</taxon>
        <taxon>Marasmiineae</taxon>
        <taxon>Mycenaceae</taxon>
        <taxon>Favolaschia</taxon>
    </lineage>
</organism>
<feature type="domain" description="KOW" evidence="2">
    <location>
        <begin position="329"/>
        <end position="356"/>
    </location>
</feature>
<reference evidence="3 4" key="1">
    <citation type="journal article" date="2024" name="J Genomics">
        <title>Draft genome sequencing and assembly of Favolaschia claudopus CIRM-BRFM 2984 isolated from oak limbs.</title>
        <authorList>
            <person name="Navarro D."/>
            <person name="Drula E."/>
            <person name="Chaduli D."/>
            <person name="Cazenave R."/>
            <person name="Ahrendt S."/>
            <person name="Wang J."/>
            <person name="Lipzen A."/>
            <person name="Daum C."/>
            <person name="Barry K."/>
            <person name="Grigoriev I.V."/>
            <person name="Favel A."/>
            <person name="Rosso M.N."/>
            <person name="Martin F."/>
        </authorList>
    </citation>
    <scope>NUCLEOTIDE SEQUENCE [LARGE SCALE GENOMIC DNA]</scope>
    <source>
        <strain evidence="3 4">CIRM-BRFM 2984</strain>
    </source>
</reference>
<dbReference type="EMBL" id="JAWWNJ010000185">
    <property type="protein sequence ID" value="KAK6974299.1"/>
    <property type="molecule type" value="Genomic_DNA"/>
</dbReference>
<evidence type="ECO:0000313" key="3">
    <source>
        <dbReference type="EMBL" id="KAK6974299.1"/>
    </source>
</evidence>
<dbReference type="GO" id="GO:0006412">
    <property type="term" value="P:translation"/>
    <property type="evidence" value="ECO:0007669"/>
    <property type="project" value="InterPro"/>
</dbReference>
<accession>A0AAV9Z7B7</accession>
<gene>
    <name evidence="3" type="ORF">R3P38DRAFT_3239603</name>
</gene>